<gene>
    <name evidence="1" type="ORF">FA048_15555</name>
</gene>
<name>A0A4U1CH74_9SPHI</name>
<dbReference type="AlphaFoldDB" id="A0A4U1CH74"/>
<dbReference type="RefSeq" id="WP_136842778.1">
    <property type="nucleotide sequence ID" value="NZ_SWBR01000004.1"/>
</dbReference>
<protein>
    <recommendedName>
        <fullName evidence="3">Dual-action HEIGH metallo-peptidase</fullName>
    </recommendedName>
</protein>
<reference evidence="1 2" key="1">
    <citation type="submission" date="2019-04" db="EMBL/GenBank/DDBJ databases">
        <title>Pedobacter sp. RP-3-22 sp. nov., isolated from Arctic soil.</title>
        <authorList>
            <person name="Dahal R.H."/>
            <person name="Kim D.-U."/>
        </authorList>
    </citation>
    <scope>NUCLEOTIDE SEQUENCE [LARGE SCALE GENOMIC DNA]</scope>
    <source>
        <strain evidence="1 2">RP-3-22</strain>
    </source>
</reference>
<organism evidence="1 2">
    <name type="scientific">Pedobacter polaris</name>
    <dbReference type="NCBI Taxonomy" id="2571273"/>
    <lineage>
        <taxon>Bacteria</taxon>
        <taxon>Pseudomonadati</taxon>
        <taxon>Bacteroidota</taxon>
        <taxon>Sphingobacteriia</taxon>
        <taxon>Sphingobacteriales</taxon>
        <taxon>Sphingobacteriaceae</taxon>
        <taxon>Pedobacter</taxon>
    </lineage>
</organism>
<comment type="caution">
    <text evidence="1">The sequence shown here is derived from an EMBL/GenBank/DDBJ whole genome shotgun (WGS) entry which is preliminary data.</text>
</comment>
<dbReference type="SUPFAM" id="SSF55486">
    <property type="entry name" value="Metalloproteases ('zincins'), catalytic domain"/>
    <property type="match status" value="1"/>
</dbReference>
<dbReference type="GO" id="GO:0008237">
    <property type="term" value="F:metallopeptidase activity"/>
    <property type="evidence" value="ECO:0007669"/>
    <property type="project" value="InterPro"/>
</dbReference>
<proteinExistence type="predicted"/>
<dbReference type="InterPro" id="IPR024653">
    <property type="entry name" value="Peptidase_M10/M27/M57"/>
</dbReference>
<dbReference type="Gene3D" id="3.40.390.10">
    <property type="entry name" value="Collagenase (Catalytic Domain)"/>
    <property type="match status" value="1"/>
</dbReference>
<dbReference type="Proteomes" id="UP000309488">
    <property type="component" value="Unassembled WGS sequence"/>
</dbReference>
<dbReference type="EMBL" id="SWBR01000004">
    <property type="protein sequence ID" value="TKC06621.1"/>
    <property type="molecule type" value="Genomic_DNA"/>
</dbReference>
<dbReference type="InterPro" id="IPR024079">
    <property type="entry name" value="MetalloPept_cat_dom_sf"/>
</dbReference>
<evidence type="ECO:0008006" key="3">
    <source>
        <dbReference type="Google" id="ProtNLM"/>
    </source>
</evidence>
<evidence type="ECO:0000313" key="2">
    <source>
        <dbReference type="Proteomes" id="UP000309488"/>
    </source>
</evidence>
<dbReference type="OrthoDB" id="785995at2"/>
<keyword evidence="2" id="KW-1185">Reference proteome</keyword>
<sequence length="439" mass="48989">MRIRSAINLKSRKWFMKLELKIIKRSYALVIILGLFLTIYSGCKKSDQFQQPSIDNETLIKSKLIAAGFDLSQGFSKYGDKYIVENDILLSVEEINNLSKEQNVIDLFKSGINEKLNNNVTGSKDKTSHYVGNNLLSISSSIRTIYIYMPTSFGTYIQNSLDSAINRYNALDLGLVFSRTTSSSSADISINATYIDPYVDPDNAYLMLAGFPSGGNPYNQISINTYFYNSSYNRNDAITSLAHEMGHTIGFRHTDYMNRAFSCGVVKSNNNEGSGSGANHVIGTPGVPDIYTPGSFNSWMLACSNGSDRPFTEADIVSLKEVYGYRKNIYVKPVYTFISDESGSSGYNDHEKTTWNTNVEFYQDAALTIPYTTANYLMLSVWYGPQNAYLESRILIPNGVTSYNLGDYTIDLYYTYGTLTADDSTGNRLKNGGGYYGPY</sequence>
<accession>A0A4U1CH74</accession>
<dbReference type="Pfam" id="PF12388">
    <property type="entry name" value="Peptidase_M57"/>
    <property type="match status" value="1"/>
</dbReference>
<evidence type="ECO:0000313" key="1">
    <source>
        <dbReference type="EMBL" id="TKC06621.1"/>
    </source>
</evidence>